<reference evidence="1 2" key="1">
    <citation type="submission" date="2016-03" db="EMBL/GenBank/DDBJ databases">
        <title>Comparative genomics of Pseudogymnoascus destructans, the fungus causing white-nose syndrome of bats.</title>
        <authorList>
            <person name="Palmer J.M."/>
            <person name="Drees K.P."/>
            <person name="Foster J.T."/>
            <person name="Lindner D.L."/>
        </authorList>
    </citation>
    <scope>NUCLEOTIDE SEQUENCE [LARGE SCALE GENOMIC DNA]</scope>
    <source>
        <strain evidence="1 2">UAMH 10579</strain>
    </source>
</reference>
<dbReference type="EMBL" id="KV460230">
    <property type="protein sequence ID" value="OBT96157.1"/>
    <property type="molecule type" value="Genomic_DNA"/>
</dbReference>
<dbReference type="Proteomes" id="UP000091956">
    <property type="component" value="Unassembled WGS sequence"/>
</dbReference>
<proteinExistence type="predicted"/>
<keyword evidence="2" id="KW-1185">Reference proteome</keyword>
<organism evidence="1 2">
    <name type="scientific">Pseudogymnoascus verrucosus</name>
    <dbReference type="NCBI Taxonomy" id="342668"/>
    <lineage>
        <taxon>Eukaryota</taxon>
        <taxon>Fungi</taxon>
        <taxon>Dikarya</taxon>
        <taxon>Ascomycota</taxon>
        <taxon>Pezizomycotina</taxon>
        <taxon>Leotiomycetes</taxon>
        <taxon>Thelebolales</taxon>
        <taxon>Thelebolaceae</taxon>
        <taxon>Pseudogymnoascus</taxon>
    </lineage>
</organism>
<name>A0A1B8GJX9_9PEZI</name>
<reference evidence="2" key="2">
    <citation type="journal article" date="2018" name="Nat. Commun.">
        <title>Extreme sensitivity to ultraviolet light in the fungal pathogen causing white-nose syndrome of bats.</title>
        <authorList>
            <person name="Palmer J.M."/>
            <person name="Drees K.P."/>
            <person name="Foster J.T."/>
            <person name="Lindner D.L."/>
        </authorList>
    </citation>
    <scope>NUCLEOTIDE SEQUENCE [LARGE SCALE GENOMIC DNA]</scope>
    <source>
        <strain evidence="2">UAMH 10579</strain>
    </source>
</reference>
<dbReference type="RefSeq" id="XP_018129890.1">
    <property type="nucleotide sequence ID" value="XM_018276261.1"/>
</dbReference>
<gene>
    <name evidence="1" type="ORF">VE01_06822</name>
</gene>
<dbReference type="AlphaFoldDB" id="A0A1B8GJX9"/>
<protein>
    <submittedName>
        <fullName evidence="1">Uncharacterized protein</fullName>
    </submittedName>
</protein>
<dbReference type="OrthoDB" id="3440195at2759"/>
<sequence length="166" mass="18310">MEATATSAAIGAILAQVEARDQPRQRRTFLQYTPPEVLQRRRSILDSMASELAMYEAAIAAGTPLPDSIPLPAYHPEQHQLLANGGEHRQRSTMDYVEFLRGAVRRGNENLARLREQSNRSLQGLLLMARKELDVADCANAAARSRTLPRAMGESTVTEEPVTGLD</sequence>
<evidence type="ECO:0000313" key="2">
    <source>
        <dbReference type="Proteomes" id="UP000091956"/>
    </source>
</evidence>
<dbReference type="GeneID" id="28840208"/>
<accession>A0A1B8GJX9</accession>
<evidence type="ECO:0000313" key="1">
    <source>
        <dbReference type="EMBL" id="OBT96157.1"/>
    </source>
</evidence>